<proteinExistence type="predicted"/>
<evidence type="ECO:0000313" key="1">
    <source>
        <dbReference type="EMBL" id="KAF0045839.1"/>
    </source>
</evidence>
<dbReference type="EMBL" id="VEVO01000002">
    <property type="protein sequence ID" value="KAF0045839.1"/>
    <property type="molecule type" value="Genomic_DNA"/>
</dbReference>
<reference evidence="1 2" key="1">
    <citation type="submission" date="2019-06" db="EMBL/GenBank/DDBJ databases">
        <title>Draft genomes of female and male turbot (Scophthalmus maximus).</title>
        <authorList>
            <person name="Xu H."/>
            <person name="Xu X.-W."/>
            <person name="Shao C."/>
            <person name="Chen S."/>
        </authorList>
    </citation>
    <scope>NUCLEOTIDE SEQUENCE [LARGE SCALE GENOMIC DNA]</scope>
    <source>
        <strain evidence="1">Ysfricsl-2016a</strain>
        <tissue evidence="1">Blood</tissue>
    </source>
</reference>
<name>A0A6A4TLX0_SCOMX</name>
<sequence length="81" mass="8836">MGEPNEQGAVRLKTQVKRISDHSPLTFNSLMENSLTPFAKRFCDAVAADVVKGLQASDGSLGVRLARRVRQAKSLQELKAP</sequence>
<dbReference type="AlphaFoldDB" id="A0A6A4TLX0"/>
<protein>
    <submittedName>
        <fullName evidence="1">Uncharacterized protein</fullName>
    </submittedName>
</protein>
<organism evidence="1 2">
    <name type="scientific">Scophthalmus maximus</name>
    <name type="common">Turbot</name>
    <name type="synonym">Psetta maxima</name>
    <dbReference type="NCBI Taxonomy" id="52904"/>
    <lineage>
        <taxon>Eukaryota</taxon>
        <taxon>Metazoa</taxon>
        <taxon>Chordata</taxon>
        <taxon>Craniata</taxon>
        <taxon>Vertebrata</taxon>
        <taxon>Euteleostomi</taxon>
        <taxon>Actinopterygii</taxon>
        <taxon>Neopterygii</taxon>
        <taxon>Teleostei</taxon>
        <taxon>Neoteleostei</taxon>
        <taxon>Acanthomorphata</taxon>
        <taxon>Carangaria</taxon>
        <taxon>Pleuronectiformes</taxon>
        <taxon>Pleuronectoidei</taxon>
        <taxon>Scophthalmidae</taxon>
        <taxon>Scophthalmus</taxon>
    </lineage>
</organism>
<dbReference type="Proteomes" id="UP000438429">
    <property type="component" value="Unassembled WGS sequence"/>
</dbReference>
<comment type="caution">
    <text evidence="1">The sequence shown here is derived from an EMBL/GenBank/DDBJ whole genome shotgun (WGS) entry which is preliminary data.</text>
</comment>
<gene>
    <name evidence="1" type="ORF">F2P81_002368</name>
</gene>
<accession>A0A6A4TLX0</accession>
<evidence type="ECO:0000313" key="2">
    <source>
        <dbReference type="Proteomes" id="UP000438429"/>
    </source>
</evidence>